<feature type="transmembrane region" description="Helical" evidence="1">
    <location>
        <begin position="113"/>
        <end position="131"/>
    </location>
</feature>
<dbReference type="InterPro" id="IPR045339">
    <property type="entry name" value="DUF6534"/>
</dbReference>
<dbReference type="AlphaFoldDB" id="A0A9W9DL66"/>
<protein>
    <recommendedName>
        <fullName evidence="2">DUF6534 domain-containing protein</fullName>
    </recommendedName>
</protein>
<keyword evidence="1" id="KW-1133">Transmembrane helix</keyword>
<evidence type="ECO:0000259" key="2">
    <source>
        <dbReference type="Pfam" id="PF20152"/>
    </source>
</evidence>
<evidence type="ECO:0000256" key="1">
    <source>
        <dbReference type="SAM" id="Phobius"/>
    </source>
</evidence>
<evidence type="ECO:0000313" key="4">
    <source>
        <dbReference type="Proteomes" id="UP001150266"/>
    </source>
</evidence>
<dbReference type="PANTHER" id="PTHR40465">
    <property type="entry name" value="CHROMOSOME 1, WHOLE GENOME SHOTGUN SEQUENCE"/>
    <property type="match status" value="1"/>
</dbReference>
<keyword evidence="1" id="KW-0812">Transmembrane</keyword>
<organism evidence="3 4">
    <name type="scientific">Lentinula aciculospora</name>
    <dbReference type="NCBI Taxonomy" id="153920"/>
    <lineage>
        <taxon>Eukaryota</taxon>
        <taxon>Fungi</taxon>
        <taxon>Dikarya</taxon>
        <taxon>Basidiomycota</taxon>
        <taxon>Agaricomycotina</taxon>
        <taxon>Agaricomycetes</taxon>
        <taxon>Agaricomycetidae</taxon>
        <taxon>Agaricales</taxon>
        <taxon>Marasmiineae</taxon>
        <taxon>Omphalotaceae</taxon>
        <taxon>Lentinula</taxon>
    </lineage>
</organism>
<feature type="transmembrane region" description="Helical" evidence="1">
    <location>
        <begin position="86"/>
        <end position="106"/>
    </location>
</feature>
<keyword evidence="1" id="KW-0472">Membrane</keyword>
<dbReference type="OrthoDB" id="3231781at2759"/>
<proteinExistence type="predicted"/>
<feature type="transmembrane region" description="Helical" evidence="1">
    <location>
        <begin position="137"/>
        <end position="159"/>
    </location>
</feature>
<feature type="transmembrane region" description="Helical" evidence="1">
    <location>
        <begin position="210"/>
        <end position="229"/>
    </location>
</feature>
<gene>
    <name evidence="3" type="ORF">J3R30DRAFT_578169</name>
</gene>
<sequence>MSYSSTLGILEIGVVISGILFGILTTQIYFYHKNFPEDLPWIRYGLVNGIWLVELIHTVCVVHEIYFYSVIHFGDAEAFTGWPASFAIAVICHGVVAVLVQGFLAYRIARFTGHLCILIILCYAVMSFILFQQKWQWLILTVLALRAALDVTISATLVYHLTKCRDNAYKNTIAVIDKLILWAIETGIVTSVISILIIICYTTIPHNYIWLLLYMVLPRVFSNTMLANLNSRDRLRSLQTTVVPMSNDFMSNRQLDGSMRFALESENEH</sequence>
<evidence type="ECO:0000313" key="3">
    <source>
        <dbReference type="EMBL" id="KAJ4475645.1"/>
    </source>
</evidence>
<dbReference type="Proteomes" id="UP001150266">
    <property type="component" value="Unassembled WGS sequence"/>
</dbReference>
<dbReference type="PANTHER" id="PTHR40465:SF1">
    <property type="entry name" value="DUF6534 DOMAIN-CONTAINING PROTEIN"/>
    <property type="match status" value="1"/>
</dbReference>
<feature type="transmembrane region" description="Helical" evidence="1">
    <location>
        <begin position="12"/>
        <end position="32"/>
    </location>
</feature>
<name>A0A9W9DL66_9AGAR</name>
<feature type="transmembrane region" description="Helical" evidence="1">
    <location>
        <begin position="44"/>
        <end position="66"/>
    </location>
</feature>
<reference evidence="3" key="1">
    <citation type="submission" date="2022-08" db="EMBL/GenBank/DDBJ databases">
        <title>A Global Phylogenomic Analysis of the Shiitake Genus Lentinula.</title>
        <authorList>
            <consortium name="DOE Joint Genome Institute"/>
            <person name="Sierra-Patev S."/>
            <person name="Min B."/>
            <person name="Naranjo-Ortiz M."/>
            <person name="Looney B."/>
            <person name="Konkel Z."/>
            <person name="Slot J.C."/>
            <person name="Sakamoto Y."/>
            <person name="Steenwyk J.L."/>
            <person name="Rokas A."/>
            <person name="Carro J."/>
            <person name="Camarero S."/>
            <person name="Ferreira P."/>
            <person name="Molpeceres G."/>
            <person name="Ruiz-Duenas F.J."/>
            <person name="Serrano A."/>
            <person name="Henrissat B."/>
            <person name="Drula E."/>
            <person name="Hughes K.W."/>
            <person name="Mata J.L."/>
            <person name="Ishikawa N.K."/>
            <person name="Vargas-Isla R."/>
            <person name="Ushijima S."/>
            <person name="Smith C.A."/>
            <person name="Ahrendt S."/>
            <person name="Andreopoulos W."/>
            <person name="He G."/>
            <person name="Labutti K."/>
            <person name="Lipzen A."/>
            <person name="Ng V."/>
            <person name="Riley R."/>
            <person name="Sandor L."/>
            <person name="Barry K."/>
            <person name="Martinez A.T."/>
            <person name="Xiao Y."/>
            <person name="Gibbons J.G."/>
            <person name="Terashima K."/>
            <person name="Grigoriev I.V."/>
            <person name="Hibbett D.S."/>
        </authorList>
    </citation>
    <scope>NUCLEOTIDE SEQUENCE</scope>
    <source>
        <strain evidence="3">JLM2183</strain>
    </source>
</reference>
<dbReference type="EMBL" id="JAOTPV010000014">
    <property type="protein sequence ID" value="KAJ4475645.1"/>
    <property type="molecule type" value="Genomic_DNA"/>
</dbReference>
<keyword evidence="4" id="KW-1185">Reference proteome</keyword>
<accession>A0A9W9DL66</accession>
<feature type="transmembrane region" description="Helical" evidence="1">
    <location>
        <begin position="179"/>
        <end position="204"/>
    </location>
</feature>
<feature type="domain" description="DUF6534" evidence="2">
    <location>
        <begin position="147"/>
        <end position="233"/>
    </location>
</feature>
<comment type="caution">
    <text evidence="3">The sequence shown here is derived from an EMBL/GenBank/DDBJ whole genome shotgun (WGS) entry which is preliminary data.</text>
</comment>
<dbReference type="Pfam" id="PF20152">
    <property type="entry name" value="DUF6534"/>
    <property type="match status" value="1"/>
</dbReference>